<protein>
    <submittedName>
        <fullName evidence="1">Uncharacterized protein</fullName>
    </submittedName>
</protein>
<evidence type="ECO:0000313" key="1">
    <source>
        <dbReference type="EMBL" id="AOY56519.1"/>
    </source>
</evidence>
<reference evidence="1 2" key="1">
    <citation type="journal article" date="2016" name="Biochim. Biophys. Acta">
        <title>Photochemical characterization of actinorhodopsin and its functional existence in the natural host.</title>
        <authorList>
            <person name="Nakamura S."/>
            <person name="Kikukawa T."/>
            <person name="Tamogami J."/>
            <person name="Kamiya M."/>
            <person name="Aizawa T."/>
            <person name="Hahn M.W."/>
            <person name="Ihara K."/>
            <person name="Kamo N."/>
            <person name="Demura M."/>
        </authorList>
    </citation>
    <scope>NUCLEOTIDE SEQUENCE [LARGE SCALE GENOMIC DNA]</scope>
    <source>
        <strain evidence="1 2">MWH-Dar1</strain>
    </source>
</reference>
<dbReference type="AlphaFoldDB" id="A0A1D9E0E4"/>
<evidence type="ECO:0000313" key="2">
    <source>
        <dbReference type="Proteomes" id="UP000243784"/>
    </source>
</evidence>
<dbReference type="KEGG" id="rpla:A4Z71_06110"/>
<gene>
    <name evidence="1" type="ORF">A4Z71_06110</name>
</gene>
<organism evidence="1 2">
    <name type="scientific">Candidatus Rhodoluna planktonica</name>
    <dbReference type="NCBI Taxonomy" id="535712"/>
    <lineage>
        <taxon>Bacteria</taxon>
        <taxon>Bacillati</taxon>
        <taxon>Actinomycetota</taxon>
        <taxon>Actinomycetes</taxon>
        <taxon>Micrococcales</taxon>
        <taxon>Microbacteriaceae</taxon>
        <taxon>Luna cluster</taxon>
        <taxon>Luna-1 subcluster</taxon>
        <taxon>Rhodoluna</taxon>
    </lineage>
</organism>
<sequence length="68" mass="7472">MYANVSLTHGTAFSDGAGDRKIPAFLLADTAPTRQTLVIRVLGSSSEQLQKIANTTHIKDFEKWQSHT</sequence>
<proteinExistence type="predicted"/>
<accession>A0A1D9E0E4</accession>
<keyword evidence="2" id="KW-1185">Reference proteome</keyword>
<dbReference type="Proteomes" id="UP000243784">
    <property type="component" value="Chromosome"/>
</dbReference>
<dbReference type="STRING" id="535712.A4Z71_06110"/>
<dbReference type="EMBL" id="CP015208">
    <property type="protein sequence ID" value="AOY56519.1"/>
    <property type="molecule type" value="Genomic_DNA"/>
</dbReference>
<name>A0A1D9E0E4_9MICO</name>